<evidence type="ECO:0000256" key="1">
    <source>
        <dbReference type="SAM" id="SignalP"/>
    </source>
</evidence>
<dbReference type="RefSeq" id="WP_206573520.1">
    <property type="nucleotide sequence ID" value="NZ_JAFKCV010000004.1"/>
</dbReference>
<keyword evidence="3" id="KW-1185">Reference proteome</keyword>
<dbReference type="Proteomes" id="UP000664654">
    <property type="component" value="Unassembled WGS sequence"/>
</dbReference>
<dbReference type="AlphaFoldDB" id="A0A939DMK8"/>
<feature type="chain" id="PRO_5037757763" description="TraB/GumN family protein" evidence="1">
    <location>
        <begin position="22"/>
        <end position="265"/>
    </location>
</feature>
<name>A0A939DMK8_9ALTE</name>
<evidence type="ECO:0000313" key="3">
    <source>
        <dbReference type="Proteomes" id="UP000664654"/>
    </source>
</evidence>
<gene>
    <name evidence="2" type="ORF">J0A66_09285</name>
</gene>
<proteinExistence type="predicted"/>
<accession>A0A939DMK8</accession>
<dbReference type="InterPro" id="IPR043749">
    <property type="entry name" value="DUF5694"/>
</dbReference>
<protein>
    <recommendedName>
        <fullName evidence="4">TraB/GumN family protein</fullName>
    </recommendedName>
</protein>
<keyword evidence="1" id="KW-0732">Signal</keyword>
<feature type="signal peptide" evidence="1">
    <location>
        <begin position="1"/>
        <end position="21"/>
    </location>
</feature>
<dbReference type="Pfam" id="PF18950">
    <property type="entry name" value="DUF5694"/>
    <property type="match status" value="1"/>
</dbReference>
<evidence type="ECO:0000313" key="2">
    <source>
        <dbReference type="EMBL" id="MBN7825412.1"/>
    </source>
</evidence>
<sequence>MTLIPRLLILLFFIHTGMVQANTDKAQVLFMGSFHFANPGADMVKTDQIDVMSSASQQYLQALAARIADFQPTPVLLEYAPQDDERINAQYQAYLAGHFTLPANEIYQLGFRIAMAANLKRVEGFDERQIQWAAKPLFELMAAHYPKEQVIFQQKIAEITSLLAREHASMTLQALLQIHNNAERDRLNKALYLSTNHLGAGENFEGADAAASWWHRNFRMYANIQRHAIPGSRVFALGGQGHIAILRDLLALDDQRREVSIQEYL</sequence>
<organism evidence="2 3">
    <name type="scientific">Bowmanella dokdonensis</name>
    <dbReference type="NCBI Taxonomy" id="751969"/>
    <lineage>
        <taxon>Bacteria</taxon>
        <taxon>Pseudomonadati</taxon>
        <taxon>Pseudomonadota</taxon>
        <taxon>Gammaproteobacteria</taxon>
        <taxon>Alteromonadales</taxon>
        <taxon>Alteromonadaceae</taxon>
        <taxon>Bowmanella</taxon>
    </lineage>
</organism>
<reference evidence="2" key="1">
    <citation type="submission" date="2021-03" db="EMBL/GenBank/DDBJ databases">
        <title>novel species isolated from a fishpond in China.</title>
        <authorList>
            <person name="Lu H."/>
            <person name="Cai Z."/>
        </authorList>
    </citation>
    <scope>NUCLEOTIDE SEQUENCE</scope>
    <source>
        <strain evidence="2">JCM 30855</strain>
    </source>
</reference>
<dbReference type="EMBL" id="JAFKCV010000004">
    <property type="protein sequence ID" value="MBN7825412.1"/>
    <property type="molecule type" value="Genomic_DNA"/>
</dbReference>
<evidence type="ECO:0008006" key="4">
    <source>
        <dbReference type="Google" id="ProtNLM"/>
    </source>
</evidence>
<comment type="caution">
    <text evidence="2">The sequence shown here is derived from an EMBL/GenBank/DDBJ whole genome shotgun (WGS) entry which is preliminary data.</text>
</comment>